<comment type="caution">
    <text evidence="10">The sequence shown here is derived from an EMBL/GenBank/DDBJ whole genome shotgun (WGS) entry which is preliminary data.</text>
</comment>
<keyword evidence="8" id="KW-0902">Two-component regulatory system</keyword>
<evidence type="ECO:0000256" key="7">
    <source>
        <dbReference type="ARBA" id="ARBA00022840"/>
    </source>
</evidence>
<dbReference type="SMART" id="SM00387">
    <property type="entry name" value="HATPase_c"/>
    <property type="match status" value="1"/>
</dbReference>
<dbReference type="AlphaFoldDB" id="A0A5C6M5L3"/>
<dbReference type="PANTHER" id="PTHR43065:SF10">
    <property type="entry name" value="PEROXIDE STRESS-ACTIVATED HISTIDINE KINASE MAK3"/>
    <property type="match status" value="1"/>
</dbReference>
<dbReference type="InterPro" id="IPR036890">
    <property type="entry name" value="HATPase_C_sf"/>
</dbReference>
<dbReference type="EMBL" id="SRHE01000255">
    <property type="protein sequence ID" value="TWW09507.1"/>
    <property type="molecule type" value="Genomic_DNA"/>
</dbReference>
<keyword evidence="3" id="KW-0597">Phosphoprotein</keyword>
<reference evidence="10 11" key="2">
    <citation type="submission" date="2019-08" db="EMBL/GenBank/DDBJ databases">
        <authorList>
            <person name="Henke P."/>
        </authorList>
    </citation>
    <scope>NUCLEOTIDE SEQUENCE [LARGE SCALE GENOMIC DNA]</scope>
    <source>
        <strain evidence="10">Phe10_nw2017</strain>
    </source>
</reference>
<evidence type="ECO:0000256" key="4">
    <source>
        <dbReference type="ARBA" id="ARBA00022679"/>
    </source>
</evidence>
<evidence type="ECO:0000256" key="1">
    <source>
        <dbReference type="ARBA" id="ARBA00000085"/>
    </source>
</evidence>
<name>A0A5C6M5L3_9PLAN</name>
<evidence type="ECO:0000259" key="9">
    <source>
        <dbReference type="PROSITE" id="PS50109"/>
    </source>
</evidence>
<dbReference type="EC" id="2.7.13.3" evidence="2"/>
<sequence length="203" mass="21994">MKLLLQHAAKRGGELQLSGEQGALILGEIRRMESTIQGLLDFSRTPVLHRVSHDLRTTVQRSMNLVEGRLVQSGIRLEVQMGEEPLLVHADSEQLNQVFVNLLLNAAEAMSAGGLVTVRLTGSEDCSVARVEILDTGPGISPEIQGRLFEPFATTKERGTGLGLAICRRIVRDHAGQIQADNRPDGGALFRVELPLADSLCGL</sequence>
<keyword evidence="4" id="KW-0808">Transferase</keyword>
<dbReference type="GO" id="GO:0004673">
    <property type="term" value="F:protein histidine kinase activity"/>
    <property type="evidence" value="ECO:0007669"/>
    <property type="project" value="UniProtKB-EC"/>
</dbReference>
<comment type="catalytic activity">
    <reaction evidence="1">
        <text>ATP + protein L-histidine = ADP + protein N-phospho-L-histidine.</text>
        <dbReference type="EC" id="2.7.13.3"/>
    </reaction>
</comment>
<proteinExistence type="predicted"/>
<dbReference type="Pfam" id="PF02518">
    <property type="entry name" value="HATPase_c"/>
    <property type="match status" value="1"/>
</dbReference>
<organism evidence="10 11">
    <name type="scientific">Planctomyces bekefii</name>
    <dbReference type="NCBI Taxonomy" id="1653850"/>
    <lineage>
        <taxon>Bacteria</taxon>
        <taxon>Pseudomonadati</taxon>
        <taxon>Planctomycetota</taxon>
        <taxon>Planctomycetia</taxon>
        <taxon>Planctomycetales</taxon>
        <taxon>Planctomycetaceae</taxon>
        <taxon>Planctomyces</taxon>
    </lineage>
</organism>
<evidence type="ECO:0000256" key="3">
    <source>
        <dbReference type="ARBA" id="ARBA00022553"/>
    </source>
</evidence>
<dbReference type="InterPro" id="IPR003594">
    <property type="entry name" value="HATPase_dom"/>
</dbReference>
<gene>
    <name evidence="10" type="ORF">E3A20_13620</name>
</gene>
<keyword evidence="6" id="KW-0418">Kinase</keyword>
<evidence type="ECO:0000256" key="8">
    <source>
        <dbReference type="ARBA" id="ARBA00023012"/>
    </source>
</evidence>
<evidence type="ECO:0000313" key="10">
    <source>
        <dbReference type="EMBL" id="TWW09507.1"/>
    </source>
</evidence>
<dbReference type="InterPro" id="IPR005467">
    <property type="entry name" value="His_kinase_dom"/>
</dbReference>
<accession>A0A5C6M5L3</accession>
<evidence type="ECO:0000256" key="2">
    <source>
        <dbReference type="ARBA" id="ARBA00012438"/>
    </source>
</evidence>
<dbReference type="PANTHER" id="PTHR43065">
    <property type="entry name" value="SENSOR HISTIDINE KINASE"/>
    <property type="match status" value="1"/>
</dbReference>
<dbReference type="PRINTS" id="PR00344">
    <property type="entry name" value="BCTRLSENSOR"/>
</dbReference>
<dbReference type="Proteomes" id="UP000321083">
    <property type="component" value="Unassembled WGS sequence"/>
</dbReference>
<dbReference type="GO" id="GO:0005524">
    <property type="term" value="F:ATP binding"/>
    <property type="evidence" value="ECO:0007669"/>
    <property type="project" value="UniProtKB-KW"/>
</dbReference>
<dbReference type="SUPFAM" id="SSF55874">
    <property type="entry name" value="ATPase domain of HSP90 chaperone/DNA topoisomerase II/histidine kinase"/>
    <property type="match status" value="1"/>
</dbReference>
<feature type="domain" description="Histidine kinase" evidence="9">
    <location>
        <begin position="1"/>
        <end position="198"/>
    </location>
</feature>
<reference evidence="10 11" key="1">
    <citation type="submission" date="2019-08" db="EMBL/GenBank/DDBJ databases">
        <title>100 year-old enigma solved: identification of Planctomyces bekefii, the type genus and species of the phylum Planctomycetes.</title>
        <authorList>
            <person name="Svetlana D.N."/>
            <person name="Overmann J."/>
        </authorList>
    </citation>
    <scope>NUCLEOTIDE SEQUENCE [LARGE SCALE GENOMIC DNA]</scope>
    <source>
        <strain evidence="10">Phe10_nw2017</strain>
    </source>
</reference>
<dbReference type="Gene3D" id="3.30.565.10">
    <property type="entry name" value="Histidine kinase-like ATPase, C-terminal domain"/>
    <property type="match status" value="1"/>
</dbReference>
<dbReference type="PROSITE" id="PS50109">
    <property type="entry name" value="HIS_KIN"/>
    <property type="match status" value="1"/>
</dbReference>
<evidence type="ECO:0000256" key="5">
    <source>
        <dbReference type="ARBA" id="ARBA00022741"/>
    </source>
</evidence>
<dbReference type="GO" id="GO:0000160">
    <property type="term" value="P:phosphorelay signal transduction system"/>
    <property type="evidence" value="ECO:0007669"/>
    <property type="project" value="UniProtKB-KW"/>
</dbReference>
<keyword evidence="11" id="KW-1185">Reference proteome</keyword>
<keyword evidence="7" id="KW-0067">ATP-binding</keyword>
<evidence type="ECO:0000256" key="6">
    <source>
        <dbReference type="ARBA" id="ARBA00022777"/>
    </source>
</evidence>
<protein>
    <recommendedName>
        <fullName evidence="2">histidine kinase</fullName>
        <ecNumber evidence="2">2.7.13.3</ecNumber>
    </recommendedName>
</protein>
<dbReference type="InterPro" id="IPR004358">
    <property type="entry name" value="Sig_transdc_His_kin-like_C"/>
</dbReference>
<evidence type="ECO:0000313" key="11">
    <source>
        <dbReference type="Proteomes" id="UP000321083"/>
    </source>
</evidence>
<keyword evidence="5" id="KW-0547">Nucleotide-binding</keyword>